<accession>A0A067QXH8</accession>
<dbReference type="InParanoid" id="A0A067QXH8"/>
<dbReference type="EMBL" id="KK852844">
    <property type="protein sequence ID" value="KDR15139.1"/>
    <property type="molecule type" value="Genomic_DNA"/>
</dbReference>
<evidence type="ECO:0000313" key="2">
    <source>
        <dbReference type="Proteomes" id="UP000027135"/>
    </source>
</evidence>
<reference evidence="1 2" key="1">
    <citation type="journal article" date="2014" name="Nat. Commun.">
        <title>Molecular traces of alternative social organization in a termite genome.</title>
        <authorList>
            <person name="Terrapon N."/>
            <person name="Li C."/>
            <person name="Robertson H.M."/>
            <person name="Ji L."/>
            <person name="Meng X."/>
            <person name="Booth W."/>
            <person name="Chen Z."/>
            <person name="Childers C.P."/>
            <person name="Glastad K.M."/>
            <person name="Gokhale K."/>
            <person name="Gowin J."/>
            <person name="Gronenberg W."/>
            <person name="Hermansen R.A."/>
            <person name="Hu H."/>
            <person name="Hunt B.G."/>
            <person name="Huylmans A.K."/>
            <person name="Khalil S.M."/>
            <person name="Mitchell R.D."/>
            <person name="Munoz-Torres M.C."/>
            <person name="Mustard J.A."/>
            <person name="Pan H."/>
            <person name="Reese J.T."/>
            <person name="Scharf M.E."/>
            <person name="Sun F."/>
            <person name="Vogel H."/>
            <person name="Xiao J."/>
            <person name="Yang W."/>
            <person name="Yang Z."/>
            <person name="Yang Z."/>
            <person name="Zhou J."/>
            <person name="Zhu J."/>
            <person name="Brent C.S."/>
            <person name="Elsik C.G."/>
            <person name="Goodisman M.A."/>
            <person name="Liberles D.A."/>
            <person name="Roe R.M."/>
            <person name="Vargo E.L."/>
            <person name="Vilcinskas A."/>
            <person name="Wang J."/>
            <person name="Bornberg-Bauer E."/>
            <person name="Korb J."/>
            <person name="Zhang G."/>
            <person name="Liebig J."/>
        </authorList>
    </citation>
    <scope>NUCLEOTIDE SEQUENCE [LARGE SCALE GENOMIC DNA]</scope>
    <source>
        <tissue evidence="1">Whole organism</tissue>
    </source>
</reference>
<proteinExistence type="predicted"/>
<keyword evidence="2" id="KW-1185">Reference proteome</keyword>
<name>A0A067QXH8_ZOONE</name>
<dbReference type="Proteomes" id="UP000027135">
    <property type="component" value="Unassembled WGS sequence"/>
</dbReference>
<dbReference type="AlphaFoldDB" id="A0A067QXH8"/>
<organism evidence="1 2">
    <name type="scientific">Zootermopsis nevadensis</name>
    <name type="common">Dampwood termite</name>
    <dbReference type="NCBI Taxonomy" id="136037"/>
    <lineage>
        <taxon>Eukaryota</taxon>
        <taxon>Metazoa</taxon>
        <taxon>Ecdysozoa</taxon>
        <taxon>Arthropoda</taxon>
        <taxon>Hexapoda</taxon>
        <taxon>Insecta</taxon>
        <taxon>Pterygota</taxon>
        <taxon>Neoptera</taxon>
        <taxon>Polyneoptera</taxon>
        <taxon>Dictyoptera</taxon>
        <taxon>Blattodea</taxon>
        <taxon>Blattoidea</taxon>
        <taxon>Termitoidae</taxon>
        <taxon>Termopsidae</taxon>
        <taxon>Zootermopsis</taxon>
    </lineage>
</organism>
<sequence length="82" mass="9485">MLGTRRLHGIKISLLFCADIPEGRPLIDVLQSIASEKHFWTYQNEVILCREEASVEISRLLYKLTNGHISYTLYNISKCINF</sequence>
<evidence type="ECO:0000313" key="1">
    <source>
        <dbReference type="EMBL" id="KDR15139.1"/>
    </source>
</evidence>
<gene>
    <name evidence="1" type="ORF">L798_10858</name>
</gene>
<protein>
    <submittedName>
        <fullName evidence="1">Uncharacterized protein</fullName>
    </submittedName>
</protein>